<protein>
    <recommendedName>
        <fullName evidence="1">Reverse transcriptase domain-containing protein</fullName>
    </recommendedName>
</protein>
<gene>
    <name evidence="2" type="ORF">BT1A1_0847</name>
</gene>
<dbReference type="Proteomes" id="UP000040576">
    <property type="component" value="Unassembled WGS sequence"/>
</dbReference>
<dbReference type="InterPro" id="IPR051083">
    <property type="entry name" value="GrpII_Intron_Splice-Mob/Def"/>
</dbReference>
<evidence type="ECO:0000259" key="1">
    <source>
        <dbReference type="PROSITE" id="PS50878"/>
    </source>
</evidence>
<dbReference type="RefSeq" id="WP_034768440.1">
    <property type="nucleotide sequence ID" value="NZ_CCRF01000032.1"/>
</dbReference>
<dbReference type="InterPro" id="IPR043502">
    <property type="entry name" value="DNA/RNA_pol_sf"/>
</dbReference>
<name>A0A090IYQ8_9BACI</name>
<keyword evidence="3" id="KW-1185">Reference proteome</keyword>
<dbReference type="PANTHER" id="PTHR34047">
    <property type="entry name" value="NUCLEAR INTRON MATURASE 1, MITOCHONDRIAL-RELATED"/>
    <property type="match status" value="1"/>
</dbReference>
<dbReference type="InterPro" id="IPR000477">
    <property type="entry name" value="RT_dom"/>
</dbReference>
<dbReference type="AlphaFoldDB" id="A0A090IYQ8"/>
<dbReference type="CDD" id="cd01646">
    <property type="entry name" value="RT_Bac_retron_I"/>
    <property type="match status" value="1"/>
</dbReference>
<dbReference type="Pfam" id="PF00078">
    <property type="entry name" value="RVT_1"/>
    <property type="match status" value="1"/>
</dbReference>
<organism evidence="2 3">
    <name type="scientific">Caldibacillus thermoamylovorans</name>
    <dbReference type="NCBI Taxonomy" id="35841"/>
    <lineage>
        <taxon>Bacteria</taxon>
        <taxon>Bacillati</taxon>
        <taxon>Bacillota</taxon>
        <taxon>Bacilli</taxon>
        <taxon>Bacillales</taxon>
        <taxon>Bacillaceae</taxon>
        <taxon>Caldibacillus</taxon>
    </lineage>
</organism>
<dbReference type="SUPFAM" id="SSF56672">
    <property type="entry name" value="DNA/RNA polymerases"/>
    <property type="match status" value="1"/>
</dbReference>
<evidence type="ECO:0000313" key="3">
    <source>
        <dbReference type="Proteomes" id="UP000040576"/>
    </source>
</evidence>
<dbReference type="EMBL" id="CCRF01000032">
    <property type="protein sequence ID" value="CEE00695.1"/>
    <property type="molecule type" value="Genomic_DNA"/>
</dbReference>
<dbReference type="PANTHER" id="PTHR34047:SF8">
    <property type="entry name" value="PROTEIN YKFC"/>
    <property type="match status" value="1"/>
</dbReference>
<sequence length="517" mass="60709">MKLDKESILWGIEHVYKDSDTDLFPKPAEINIIYNDKEHVSSKLENIDISNYTWKPCRRFIIPKSDLSYRVATQLDPLDSILLAAIIYQFGNKIESKRVPTEEKKVFNYRFNPSPDGYFYSDYDSWNQFWTTCKEKAQNYKFTVYVDIADFYNQIYHHTIENQLINCGFPNPVKKSIMNLLESVTQRVSRGIPIGPHSVHLLAEMSLIPVDNSLITRGIEFCRYSDDIVMFCNDSIEAHKLVYEIATILDRQQRLILQNQKTKIYSKSDFIEVCEEKIKDNPIDKIEEDMICILKEYTTGGYGAIRSKMIPEEGMKLFSEENIENVLNKYLQQEEPDFSRIRWFFRRLSMLGTPNAIRYVSKKFSSLIPAISDICRYFISVANNQNEKMYDVGEELINLLNTGIIRGNEYFQISILSLFTNTVHFNHIHKIIEMYRNGSENIKREVILCANIFKKSDWLRELKEEYPRLDNWSQRALLIACKNFPQDEKKFYLQGIKTKLNSDAILEKIIINWAIKS</sequence>
<evidence type="ECO:0000313" key="2">
    <source>
        <dbReference type="EMBL" id="CEE00695.1"/>
    </source>
</evidence>
<proteinExistence type="predicted"/>
<dbReference type="PROSITE" id="PS50878">
    <property type="entry name" value="RT_POL"/>
    <property type="match status" value="1"/>
</dbReference>
<feature type="domain" description="Reverse transcriptase" evidence="1">
    <location>
        <begin position="43"/>
        <end position="275"/>
    </location>
</feature>
<accession>A0A090IYQ8</accession>
<reference evidence="2 3" key="1">
    <citation type="submission" date="2014-07" db="EMBL/GenBank/DDBJ databases">
        <authorList>
            <person name="Wibberg Daniel"/>
        </authorList>
    </citation>
    <scope>NUCLEOTIDE SEQUENCE [LARGE SCALE GENOMIC DNA]</scope>
</reference>